<dbReference type="PANTHER" id="PTHR41287:SF1">
    <property type="entry name" value="PROTEIN YMFN"/>
    <property type="match status" value="1"/>
</dbReference>
<dbReference type="EMBL" id="PDOC01000050">
    <property type="protein sequence ID" value="PIL41965.1"/>
    <property type="molecule type" value="Genomic_DNA"/>
</dbReference>
<evidence type="ECO:0000313" key="4">
    <source>
        <dbReference type="Proteomes" id="UP000230390"/>
    </source>
</evidence>
<evidence type="ECO:0000259" key="1">
    <source>
        <dbReference type="Pfam" id="PF03354"/>
    </source>
</evidence>
<dbReference type="RefSeq" id="WP_099793983.1">
    <property type="nucleotide sequence ID" value="NZ_JBHLYV010000020.1"/>
</dbReference>
<dbReference type="Pfam" id="PF03354">
    <property type="entry name" value="TerL_ATPase"/>
    <property type="match status" value="1"/>
</dbReference>
<gene>
    <name evidence="3" type="ORF">CR105_26830</name>
</gene>
<dbReference type="InterPro" id="IPR005021">
    <property type="entry name" value="Terminase_largesu-like"/>
</dbReference>
<sequence length="531" mass="57582">MASSPRKAKAVKAATIDSDDKYCLKKPLTRGEKVCAFVERYCLAPEGDHIGKPIKLEPFQRKFILEIYDNPVGTHSAYLSIARKNGKTALIAAILLAHLVGPEAVQNSQIVSGAQSKEQAAVVFELARKMIEMSPILSKLVRIQPSGKRLIGLARNVLYRALSAEGKTAHGLSPILAILDEVGQIVGPTDKFVSAITSAQGAYSNPLLIAISTQAPTDADLFSTWIDAQQNAPDPRVVCHVYAAPDDCKLDDPKAWAAANPALGIFRSLADVAKQCKQAIDMPANEPEFRNLILNQRVEAVSPFVPRSIWEANNGAPGDAKGLKVWAGLDLSSVNDLTALEGVDESGGVHSAFWLPANGLAEKSRKDKVPYDLWAKQGWLNTTPGSAIEYEFVAEYLRGFFDRHDVQALGFDRYNMKFLKPWLIKAGFTDAELEKFIDFGQGTASMTPALRELEVKLLNKSLRHGGHPILNMCSANAKVIGDSGARKFDKARTRGRIDGMVALAMAVGVMPTAAAEDKGSIDDYLADEVSE</sequence>
<evidence type="ECO:0000313" key="3">
    <source>
        <dbReference type="EMBL" id="PIL41965.1"/>
    </source>
</evidence>
<dbReference type="AlphaFoldDB" id="A0A2G8T7D4"/>
<dbReference type="PANTHER" id="PTHR41287">
    <property type="match status" value="1"/>
</dbReference>
<keyword evidence="4" id="KW-1185">Reference proteome</keyword>
<organism evidence="3 4">
    <name type="scientific">Massilia eurypsychrophila</name>
    <dbReference type="NCBI Taxonomy" id="1485217"/>
    <lineage>
        <taxon>Bacteria</taxon>
        <taxon>Pseudomonadati</taxon>
        <taxon>Pseudomonadota</taxon>
        <taxon>Betaproteobacteria</taxon>
        <taxon>Burkholderiales</taxon>
        <taxon>Oxalobacteraceae</taxon>
        <taxon>Telluria group</taxon>
        <taxon>Massilia</taxon>
    </lineage>
</organism>
<proteinExistence type="predicted"/>
<name>A0A2G8T7D4_9BURK</name>
<dbReference type="InterPro" id="IPR027417">
    <property type="entry name" value="P-loop_NTPase"/>
</dbReference>
<dbReference type="OrthoDB" id="9760250at2"/>
<dbReference type="InterPro" id="IPR046462">
    <property type="entry name" value="TerL_nuclease"/>
</dbReference>
<dbReference type="Pfam" id="PF20441">
    <property type="entry name" value="TerL_nuclease"/>
    <property type="match status" value="1"/>
</dbReference>
<dbReference type="InterPro" id="IPR046461">
    <property type="entry name" value="TerL_ATPase"/>
</dbReference>
<reference evidence="3 4" key="1">
    <citation type="submission" date="2017-10" db="EMBL/GenBank/DDBJ databases">
        <title>Massilia psychrophilum sp. nov., a novel purple-pigmented bacterium isolated from Tianshan glacier, Xinjiang Municipality, China.</title>
        <authorList>
            <person name="Wang H."/>
        </authorList>
    </citation>
    <scope>NUCLEOTIDE SEQUENCE [LARGE SCALE GENOMIC DNA]</scope>
    <source>
        <strain evidence="3 4">JCM 30074</strain>
    </source>
</reference>
<protein>
    <submittedName>
        <fullName evidence="3">Terminase</fullName>
    </submittedName>
</protein>
<dbReference type="Proteomes" id="UP000230390">
    <property type="component" value="Unassembled WGS sequence"/>
</dbReference>
<dbReference type="GO" id="GO:0004519">
    <property type="term" value="F:endonuclease activity"/>
    <property type="evidence" value="ECO:0007669"/>
    <property type="project" value="InterPro"/>
</dbReference>
<dbReference type="Gene3D" id="3.40.50.300">
    <property type="entry name" value="P-loop containing nucleotide triphosphate hydrolases"/>
    <property type="match status" value="1"/>
</dbReference>
<feature type="domain" description="Terminase large subunit-like endonuclease" evidence="2">
    <location>
        <begin position="240"/>
        <end position="509"/>
    </location>
</feature>
<feature type="domain" description="Terminase large subunit-like ATPase" evidence="1">
    <location>
        <begin position="75"/>
        <end position="214"/>
    </location>
</feature>
<evidence type="ECO:0000259" key="2">
    <source>
        <dbReference type="Pfam" id="PF20441"/>
    </source>
</evidence>
<accession>A0A2G8T7D4</accession>
<comment type="caution">
    <text evidence="3">The sequence shown here is derived from an EMBL/GenBank/DDBJ whole genome shotgun (WGS) entry which is preliminary data.</text>
</comment>